<protein>
    <submittedName>
        <fullName evidence="12">DNA-binding response regulator</fullName>
    </submittedName>
</protein>
<dbReference type="Proteomes" id="UP000240527">
    <property type="component" value="Chromosome"/>
</dbReference>
<keyword evidence="4" id="KW-0902">Two-component regulatory system</keyword>
<dbReference type="SUPFAM" id="SSF46894">
    <property type="entry name" value="C-terminal effector domain of the bipartite response regulators"/>
    <property type="match status" value="1"/>
</dbReference>
<dbReference type="InterPro" id="IPR036388">
    <property type="entry name" value="WH-like_DNA-bd_sf"/>
</dbReference>
<dbReference type="PANTHER" id="PTHR48111">
    <property type="entry name" value="REGULATOR OF RPOS"/>
    <property type="match status" value="1"/>
</dbReference>
<dbReference type="Pfam" id="PF00486">
    <property type="entry name" value="Trans_reg_C"/>
    <property type="match status" value="1"/>
</dbReference>
<gene>
    <name evidence="12" type="ORF">B7G68_09055</name>
</gene>
<evidence type="ECO:0000256" key="1">
    <source>
        <dbReference type="ARBA" id="ARBA00004496"/>
    </source>
</evidence>
<dbReference type="EMBL" id="CP027850">
    <property type="protein sequence ID" value="AVQ01979.1"/>
    <property type="molecule type" value="Genomic_DNA"/>
</dbReference>
<dbReference type="InterPro" id="IPR016032">
    <property type="entry name" value="Sig_transdc_resp-reg_C-effctor"/>
</dbReference>
<dbReference type="InterPro" id="IPR039420">
    <property type="entry name" value="WalR-like"/>
</dbReference>
<dbReference type="Pfam" id="PF00072">
    <property type="entry name" value="Response_reg"/>
    <property type="match status" value="1"/>
</dbReference>
<dbReference type="SMART" id="SM00862">
    <property type="entry name" value="Trans_reg_C"/>
    <property type="match status" value="1"/>
</dbReference>
<evidence type="ECO:0000256" key="8">
    <source>
        <dbReference type="PROSITE-ProRule" id="PRU00169"/>
    </source>
</evidence>
<evidence type="ECO:0000313" key="13">
    <source>
        <dbReference type="Proteomes" id="UP000240527"/>
    </source>
</evidence>
<dbReference type="InterPro" id="IPR001789">
    <property type="entry name" value="Sig_transdc_resp-reg_receiver"/>
</dbReference>
<evidence type="ECO:0000256" key="6">
    <source>
        <dbReference type="ARBA" id="ARBA00023125"/>
    </source>
</evidence>
<dbReference type="CDD" id="cd00383">
    <property type="entry name" value="trans_reg_C"/>
    <property type="match status" value="1"/>
</dbReference>
<dbReference type="PROSITE" id="PS50110">
    <property type="entry name" value="RESPONSE_REGULATORY"/>
    <property type="match status" value="1"/>
</dbReference>
<keyword evidence="6 9" id="KW-0238">DNA-binding</keyword>
<accession>A0ABM6TFQ9</accession>
<keyword evidence="13" id="KW-1185">Reference proteome</keyword>
<dbReference type="PANTHER" id="PTHR48111:SF39">
    <property type="entry name" value="TRANSCRIPTIONAL REGULATORY PROTEIN CPXR"/>
    <property type="match status" value="1"/>
</dbReference>
<feature type="DNA-binding region" description="OmpR/PhoB-type" evidence="9">
    <location>
        <begin position="137"/>
        <end position="236"/>
    </location>
</feature>
<evidence type="ECO:0000256" key="9">
    <source>
        <dbReference type="PROSITE-ProRule" id="PRU01091"/>
    </source>
</evidence>
<dbReference type="InterPro" id="IPR058124">
    <property type="entry name" value="CpxR-like_REC"/>
</dbReference>
<dbReference type="RefSeq" id="WP_013078896.1">
    <property type="nucleotide sequence ID" value="NZ_CP027850.1"/>
</dbReference>
<keyword evidence="2" id="KW-0963">Cytoplasm</keyword>
<dbReference type="PROSITE" id="PS51755">
    <property type="entry name" value="OMPR_PHOB"/>
    <property type="match status" value="1"/>
</dbReference>
<comment type="subcellular location">
    <subcellularLocation>
        <location evidence="1">Cytoplasm</location>
    </subcellularLocation>
</comment>
<name>A0ABM6TFQ9_9CAUL</name>
<dbReference type="CDD" id="cd17623">
    <property type="entry name" value="REC_OmpR_CpxR"/>
    <property type="match status" value="1"/>
</dbReference>
<evidence type="ECO:0000256" key="3">
    <source>
        <dbReference type="ARBA" id="ARBA00022553"/>
    </source>
</evidence>
<evidence type="ECO:0000256" key="7">
    <source>
        <dbReference type="ARBA" id="ARBA00023163"/>
    </source>
</evidence>
<sequence length="237" mass="26003">MAVSEDAAKPPRVLLIDDDDQLTTMLSEFLVREGFSVGAAHDGERGEAAALSGDYDLVVLDVMMPRLSGIEVLRRIRRASKVPVLLLTARGDEIDRIAGLDLGADDYVPKPCSPGELVARIRAILRRVLTNKDPTANDMISKGRLKLWPASRQAQWDGQPIELTGTEFSLLEELARHAGQLVSKDQLSLNALGRPLTPYDRRIDVHISSIRQKLGVRRDGSSSILSVRSQGYQLVAS</sequence>
<keyword evidence="3 8" id="KW-0597">Phosphoprotein</keyword>
<evidence type="ECO:0000259" key="11">
    <source>
        <dbReference type="PROSITE" id="PS51755"/>
    </source>
</evidence>
<dbReference type="InterPro" id="IPR001867">
    <property type="entry name" value="OmpR/PhoB-type_DNA-bd"/>
</dbReference>
<feature type="domain" description="Response regulatory" evidence="10">
    <location>
        <begin position="12"/>
        <end position="125"/>
    </location>
</feature>
<dbReference type="SUPFAM" id="SSF52172">
    <property type="entry name" value="CheY-like"/>
    <property type="match status" value="1"/>
</dbReference>
<evidence type="ECO:0000259" key="10">
    <source>
        <dbReference type="PROSITE" id="PS50110"/>
    </source>
</evidence>
<dbReference type="GO" id="GO:0003677">
    <property type="term" value="F:DNA binding"/>
    <property type="evidence" value="ECO:0007669"/>
    <property type="project" value="UniProtKB-KW"/>
</dbReference>
<evidence type="ECO:0000313" key="12">
    <source>
        <dbReference type="EMBL" id="AVQ01979.1"/>
    </source>
</evidence>
<reference evidence="12 13" key="1">
    <citation type="journal article" date="2015" name="Biotechnol. Bioeng.">
        <title>Genome sequence and phenotypic characterization of Caulobacter segnis.</title>
        <authorList>
            <person name="Patel S."/>
            <person name="Fletcher B."/>
            <person name="Scott D.C."/>
            <person name="Ely B."/>
        </authorList>
    </citation>
    <scope>NUCLEOTIDE SEQUENCE [LARGE SCALE GENOMIC DNA]</scope>
    <source>
        <strain evidence="12 13">TK0059</strain>
    </source>
</reference>
<feature type="modified residue" description="4-aspartylphosphate" evidence="8">
    <location>
        <position position="61"/>
    </location>
</feature>
<dbReference type="Gene3D" id="3.40.50.2300">
    <property type="match status" value="1"/>
</dbReference>
<feature type="domain" description="OmpR/PhoB-type" evidence="11">
    <location>
        <begin position="137"/>
        <end position="236"/>
    </location>
</feature>
<dbReference type="Gene3D" id="6.10.250.690">
    <property type="match status" value="1"/>
</dbReference>
<evidence type="ECO:0000256" key="4">
    <source>
        <dbReference type="ARBA" id="ARBA00023012"/>
    </source>
</evidence>
<evidence type="ECO:0000256" key="2">
    <source>
        <dbReference type="ARBA" id="ARBA00022490"/>
    </source>
</evidence>
<proteinExistence type="predicted"/>
<keyword evidence="5" id="KW-0805">Transcription regulation</keyword>
<evidence type="ECO:0000256" key="5">
    <source>
        <dbReference type="ARBA" id="ARBA00023015"/>
    </source>
</evidence>
<keyword evidence="7" id="KW-0804">Transcription</keyword>
<dbReference type="Gene3D" id="1.10.10.10">
    <property type="entry name" value="Winged helix-like DNA-binding domain superfamily/Winged helix DNA-binding domain"/>
    <property type="match status" value="1"/>
</dbReference>
<dbReference type="InterPro" id="IPR011006">
    <property type="entry name" value="CheY-like_superfamily"/>
</dbReference>
<organism evidence="12 13">
    <name type="scientific">Caulobacter segnis</name>
    <dbReference type="NCBI Taxonomy" id="88688"/>
    <lineage>
        <taxon>Bacteria</taxon>
        <taxon>Pseudomonadati</taxon>
        <taxon>Pseudomonadota</taxon>
        <taxon>Alphaproteobacteria</taxon>
        <taxon>Caulobacterales</taxon>
        <taxon>Caulobacteraceae</taxon>
        <taxon>Caulobacter</taxon>
    </lineage>
</organism>
<dbReference type="SMART" id="SM00448">
    <property type="entry name" value="REC"/>
    <property type="match status" value="1"/>
</dbReference>